<reference evidence="1" key="1">
    <citation type="journal article" date="2019" name="bioRxiv">
        <title>The Genome of the Zebra Mussel, Dreissena polymorpha: A Resource for Invasive Species Research.</title>
        <authorList>
            <person name="McCartney M.A."/>
            <person name="Auch B."/>
            <person name="Kono T."/>
            <person name="Mallez S."/>
            <person name="Zhang Y."/>
            <person name="Obille A."/>
            <person name="Becker A."/>
            <person name="Abrahante J.E."/>
            <person name="Garbe J."/>
            <person name="Badalamenti J.P."/>
            <person name="Herman A."/>
            <person name="Mangelson H."/>
            <person name="Liachko I."/>
            <person name="Sullivan S."/>
            <person name="Sone E.D."/>
            <person name="Koren S."/>
            <person name="Silverstein K.A.T."/>
            <person name="Beckman K.B."/>
            <person name="Gohl D.M."/>
        </authorList>
    </citation>
    <scope>NUCLEOTIDE SEQUENCE</scope>
    <source>
        <strain evidence="1">Duluth1</strain>
        <tissue evidence="1">Whole animal</tissue>
    </source>
</reference>
<evidence type="ECO:0000313" key="2">
    <source>
        <dbReference type="Proteomes" id="UP000828390"/>
    </source>
</evidence>
<dbReference type="EMBL" id="JAIWYP010000001">
    <property type="protein sequence ID" value="KAH3883277.1"/>
    <property type="molecule type" value="Genomic_DNA"/>
</dbReference>
<keyword evidence="2" id="KW-1185">Reference proteome</keyword>
<proteinExistence type="predicted"/>
<dbReference type="AlphaFoldDB" id="A0A9D4RYJ4"/>
<gene>
    <name evidence="1" type="ORF">DPMN_007232</name>
</gene>
<reference evidence="1" key="2">
    <citation type="submission" date="2020-11" db="EMBL/GenBank/DDBJ databases">
        <authorList>
            <person name="McCartney M.A."/>
            <person name="Auch B."/>
            <person name="Kono T."/>
            <person name="Mallez S."/>
            <person name="Becker A."/>
            <person name="Gohl D.M."/>
            <person name="Silverstein K.A.T."/>
            <person name="Koren S."/>
            <person name="Bechman K.B."/>
            <person name="Herman A."/>
            <person name="Abrahante J.E."/>
            <person name="Garbe J."/>
        </authorList>
    </citation>
    <scope>NUCLEOTIDE SEQUENCE</scope>
    <source>
        <strain evidence="1">Duluth1</strain>
        <tissue evidence="1">Whole animal</tissue>
    </source>
</reference>
<organism evidence="1 2">
    <name type="scientific">Dreissena polymorpha</name>
    <name type="common">Zebra mussel</name>
    <name type="synonym">Mytilus polymorpha</name>
    <dbReference type="NCBI Taxonomy" id="45954"/>
    <lineage>
        <taxon>Eukaryota</taxon>
        <taxon>Metazoa</taxon>
        <taxon>Spiralia</taxon>
        <taxon>Lophotrochozoa</taxon>
        <taxon>Mollusca</taxon>
        <taxon>Bivalvia</taxon>
        <taxon>Autobranchia</taxon>
        <taxon>Heteroconchia</taxon>
        <taxon>Euheterodonta</taxon>
        <taxon>Imparidentia</taxon>
        <taxon>Neoheterodontei</taxon>
        <taxon>Myida</taxon>
        <taxon>Dreissenoidea</taxon>
        <taxon>Dreissenidae</taxon>
        <taxon>Dreissena</taxon>
    </lineage>
</organism>
<dbReference type="Proteomes" id="UP000828390">
    <property type="component" value="Unassembled WGS sequence"/>
</dbReference>
<protein>
    <submittedName>
        <fullName evidence="1">Uncharacterized protein</fullName>
    </submittedName>
</protein>
<accession>A0A9D4RYJ4</accession>
<name>A0A9D4RYJ4_DREPO</name>
<evidence type="ECO:0000313" key="1">
    <source>
        <dbReference type="EMBL" id="KAH3883277.1"/>
    </source>
</evidence>
<sequence length="52" mass="6006">MNYSQQHTTDLTGGGFLYRCPSFFPNGKTGSRIEDDVEEKTEYNIILHFYAL</sequence>
<comment type="caution">
    <text evidence="1">The sequence shown here is derived from an EMBL/GenBank/DDBJ whole genome shotgun (WGS) entry which is preliminary data.</text>
</comment>